<dbReference type="Proteomes" id="UP000198881">
    <property type="component" value="Unassembled WGS sequence"/>
</dbReference>
<name>A0A1I7MMZ5_9MICC</name>
<organism evidence="2 3">
    <name type="scientific">Micrococcus terreus</name>
    <dbReference type="NCBI Taxonomy" id="574650"/>
    <lineage>
        <taxon>Bacteria</taxon>
        <taxon>Bacillati</taxon>
        <taxon>Actinomycetota</taxon>
        <taxon>Actinomycetes</taxon>
        <taxon>Micrococcales</taxon>
        <taxon>Micrococcaceae</taxon>
        <taxon>Micrococcus</taxon>
    </lineage>
</organism>
<evidence type="ECO:0008006" key="4">
    <source>
        <dbReference type="Google" id="ProtNLM"/>
    </source>
</evidence>
<accession>A0A1I7MMZ5</accession>
<keyword evidence="3" id="KW-1185">Reference proteome</keyword>
<gene>
    <name evidence="2" type="ORF">SAMN04487966_106125</name>
</gene>
<feature type="compositionally biased region" description="Acidic residues" evidence="1">
    <location>
        <begin position="169"/>
        <end position="193"/>
    </location>
</feature>
<sequence length="211" mass="22564">MTPEPTDTPLNTDPEQSEAAPEAETSPVDAAQSEVTQVKAPRRRAPKLDALLAEATEAAREALAELAEDGQIGEHRGTTADDDRLVTHRFAAELAGYRGWEWFATLARAPRSRQITVCEIGLLPGAEAIVAPDWVPWSDRVSAEEKARLDAIAAGEDPEKALQQLQAAEEPEDQSEEPGTPAEDEAAAEDDDSQGPTAQEPSDQSSSASQD</sequence>
<dbReference type="AlphaFoldDB" id="A0A1I7MMZ5"/>
<feature type="region of interest" description="Disordered" evidence="1">
    <location>
        <begin position="1"/>
        <end position="45"/>
    </location>
</feature>
<dbReference type="RefSeq" id="WP_245760690.1">
    <property type="nucleotide sequence ID" value="NZ_FPCG01000006.1"/>
</dbReference>
<feature type="region of interest" description="Disordered" evidence="1">
    <location>
        <begin position="153"/>
        <end position="211"/>
    </location>
</feature>
<evidence type="ECO:0000313" key="3">
    <source>
        <dbReference type="Proteomes" id="UP000198881"/>
    </source>
</evidence>
<feature type="compositionally biased region" description="Polar residues" evidence="1">
    <location>
        <begin position="194"/>
        <end position="211"/>
    </location>
</feature>
<dbReference type="Pfam" id="PF11228">
    <property type="entry name" value="DUF3027"/>
    <property type="match status" value="1"/>
</dbReference>
<reference evidence="2 3" key="1">
    <citation type="submission" date="2016-10" db="EMBL/GenBank/DDBJ databases">
        <authorList>
            <person name="de Groot N.N."/>
        </authorList>
    </citation>
    <scope>NUCLEOTIDE SEQUENCE [LARGE SCALE GENOMIC DNA]</scope>
    <source>
        <strain evidence="2 3">CGMCC 1.7054</strain>
    </source>
</reference>
<evidence type="ECO:0000313" key="2">
    <source>
        <dbReference type="EMBL" id="SFV23249.1"/>
    </source>
</evidence>
<dbReference type="EMBL" id="FPCG01000006">
    <property type="protein sequence ID" value="SFV23249.1"/>
    <property type="molecule type" value="Genomic_DNA"/>
</dbReference>
<dbReference type="STRING" id="574650.SAMN04487966_106125"/>
<dbReference type="InterPro" id="IPR021391">
    <property type="entry name" value="DUF3027"/>
</dbReference>
<protein>
    <recommendedName>
        <fullName evidence="4">DUF3027 domain-containing protein</fullName>
    </recommendedName>
</protein>
<evidence type="ECO:0000256" key="1">
    <source>
        <dbReference type="SAM" id="MobiDB-lite"/>
    </source>
</evidence>
<proteinExistence type="predicted"/>